<evidence type="ECO:0000256" key="6">
    <source>
        <dbReference type="SAM" id="Phobius"/>
    </source>
</evidence>
<feature type="transmembrane region" description="Helical" evidence="6">
    <location>
        <begin position="105"/>
        <end position="123"/>
    </location>
</feature>
<keyword evidence="5 6" id="KW-0472">Membrane</keyword>
<comment type="subcellular location">
    <subcellularLocation>
        <location evidence="1">Membrane</location>
        <topology evidence="1">Multi-pass membrane protein</topology>
    </subcellularLocation>
</comment>
<gene>
    <name evidence="8" type="ORF">IM725_12425</name>
</gene>
<reference evidence="8 9" key="1">
    <citation type="submission" date="2020-10" db="EMBL/GenBank/DDBJ databases">
        <title>Draft genome of Ramlibacter aquaticus LMG 30558.</title>
        <authorList>
            <person name="Props R."/>
        </authorList>
    </citation>
    <scope>NUCLEOTIDE SEQUENCE [LARGE SCALE GENOMIC DNA]</scope>
    <source>
        <strain evidence="8 9">LMG 30558</strain>
    </source>
</reference>
<dbReference type="Pfam" id="PF04138">
    <property type="entry name" value="GtrA_DPMS_TM"/>
    <property type="match status" value="1"/>
</dbReference>
<dbReference type="Proteomes" id="UP000715965">
    <property type="component" value="Unassembled WGS sequence"/>
</dbReference>
<protein>
    <submittedName>
        <fullName evidence="8">GtrA family protein</fullName>
    </submittedName>
</protein>
<proteinExistence type="inferred from homology"/>
<evidence type="ECO:0000259" key="7">
    <source>
        <dbReference type="Pfam" id="PF04138"/>
    </source>
</evidence>
<dbReference type="InterPro" id="IPR007267">
    <property type="entry name" value="GtrA_DPMS_TM"/>
</dbReference>
<feature type="transmembrane region" description="Helical" evidence="6">
    <location>
        <begin position="12"/>
        <end position="31"/>
    </location>
</feature>
<feature type="transmembrane region" description="Helical" evidence="6">
    <location>
        <begin position="75"/>
        <end position="99"/>
    </location>
</feature>
<keyword evidence="4 6" id="KW-1133">Transmembrane helix</keyword>
<organism evidence="8 9">
    <name type="scientific">Ramlibacter aquaticus</name>
    <dbReference type="NCBI Taxonomy" id="2780094"/>
    <lineage>
        <taxon>Bacteria</taxon>
        <taxon>Pseudomonadati</taxon>
        <taxon>Pseudomonadota</taxon>
        <taxon>Betaproteobacteria</taxon>
        <taxon>Burkholderiales</taxon>
        <taxon>Comamonadaceae</taxon>
        <taxon>Ramlibacter</taxon>
    </lineage>
</organism>
<dbReference type="PANTHER" id="PTHR38459:SF1">
    <property type="entry name" value="PROPHAGE BACTOPRENOL-LINKED GLUCOSE TRANSLOCASE HOMOLOG"/>
    <property type="match status" value="1"/>
</dbReference>
<evidence type="ECO:0000313" key="8">
    <source>
        <dbReference type="EMBL" id="MBE7941375.1"/>
    </source>
</evidence>
<accession>A0ABR9SGH9</accession>
<dbReference type="PANTHER" id="PTHR38459">
    <property type="entry name" value="PROPHAGE BACTOPRENOL-LINKED GLUCOSE TRANSLOCASE HOMOLOG"/>
    <property type="match status" value="1"/>
</dbReference>
<evidence type="ECO:0000256" key="1">
    <source>
        <dbReference type="ARBA" id="ARBA00004141"/>
    </source>
</evidence>
<evidence type="ECO:0000256" key="5">
    <source>
        <dbReference type="ARBA" id="ARBA00023136"/>
    </source>
</evidence>
<evidence type="ECO:0000256" key="4">
    <source>
        <dbReference type="ARBA" id="ARBA00022989"/>
    </source>
</evidence>
<feature type="domain" description="GtrA/DPMS transmembrane" evidence="7">
    <location>
        <begin position="10"/>
        <end position="128"/>
    </location>
</feature>
<dbReference type="RefSeq" id="WP_193780916.1">
    <property type="nucleotide sequence ID" value="NZ_JADDOJ010000048.1"/>
</dbReference>
<evidence type="ECO:0000256" key="3">
    <source>
        <dbReference type="ARBA" id="ARBA00022692"/>
    </source>
</evidence>
<keyword evidence="3 6" id="KW-0812">Transmembrane</keyword>
<comment type="caution">
    <text evidence="8">The sequence shown here is derived from an EMBL/GenBank/DDBJ whole genome shotgun (WGS) entry which is preliminary data.</text>
</comment>
<evidence type="ECO:0000313" key="9">
    <source>
        <dbReference type="Proteomes" id="UP000715965"/>
    </source>
</evidence>
<sequence length="139" mass="14512">MMGEGARILRFGLVGALGFVVDAGVLQLLVWQGWNPVAGRAVSIPLAVLATWALNRGFTFREARGAPALPSLLRYAGVSAAGAAVNFGVYSALVLASAVFGAHPVLPLAVASGIAMLVNYLGSRHFAFRAGSRRPHQGW</sequence>
<dbReference type="EMBL" id="JADDOJ010000048">
    <property type="protein sequence ID" value="MBE7941375.1"/>
    <property type="molecule type" value="Genomic_DNA"/>
</dbReference>
<evidence type="ECO:0000256" key="2">
    <source>
        <dbReference type="ARBA" id="ARBA00009399"/>
    </source>
</evidence>
<feature type="transmembrane region" description="Helical" evidence="6">
    <location>
        <begin position="37"/>
        <end position="54"/>
    </location>
</feature>
<keyword evidence="9" id="KW-1185">Reference proteome</keyword>
<comment type="similarity">
    <text evidence="2">Belongs to the GtrA family.</text>
</comment>
<name>A0ABR9SGH9_9BURK</name>
<dbReference type="InterPro" id="IPR051401">
    <property type="entry name" value="GtrA_CellWall_Glycosyl"/>
</dbReference>